<dbReference type="InterPro" id="IPR000253">
    <property type="entry name" value="FHA_dom"/>
</dbReference>
<reference evidence="4 5" key="1">
    <citation type="submission" date="2024-02" db="EMBL/GenBank/DDBJ databases">
        <title>De novo assembly and annotation of 12 fungi associated with fruit tree decline syndrome in Ontario, Canada.</title>
        <authorList>
            <person name="Sulman M."/>
            <person name="Ellouze W."/>
            <person name="Ilyukhin E."/>
        </authorList>
    </citation>
    <scope>NUCLEOTIDE SEQUENCE [LARGE SCALE GENOMIC DNA]</scope>
    <source>
        <strain evidence="4 5">M169</strain>
    </source>
</reference>
<dbReference type="Gene3D" id="2.60.200.20">
    <property type="match status" value="1"/>
</dbReference>
<proteinExistence type="predicted"/>
<dbReference type="PANTHER" id="PTHR15715">
    <property type="entry name" value="CENTROSOMAL PROTEIN OF 170 KDA"/>
    <property type="match status" value="1"/>
</dbReference>
<dbReference type="PANTHER" id="PTHR15715:SF48">
    <property type="entry name" value="FHA DOMAIN-CONTAINING PROTEIN"/>
    <property type="match status" value="1"/>
</dbReference>
<feature type="transmembrane region" description="Helical" evidence="2">
    <location>
        <begin position="707"/>
        <end position="727"/>
    </location>
</feature>
<sequence>MAVKGTDEDSEFQRTVLILLSTKSPTSITHPERRILLTQSRPTLKIGRSSNRSALGLTPTLDNGYFDSPVMSREHAEIEADIPRQVVRIRDAGSMHGTYLNDEPLDTEVARPLVVGDEITFGSSVYRNQRTFKPATVTVGIEFQTAGQADHSPSRVFTVPDDCSTDENEPLDDNAPQKIPTYISEQEINPWREEMNEQHDVVRQIDGIIEIESTSESDSDALPHDSISVLSSDGDHDAMDAMDAGDLAAEFDDDDDESISLTDDEETSSAPASPVESIDLDDLDLEDNNGGRSPSWNSVSTDPYSDHMAEQPPSGHNSEDEQGVFLYDSESEEMGDIDPIEVDFDPYAQPAIHQSQYPPAQTTLPTQSVASGHPILPSISTAVSQQDYGDFSCQLAPVLQPAPRQPSPSDAVLPVGRRHHGSEDDCVVTVKSLGLKSGKPDFFEAREQNKIRMAHSGAFHGPGSSPLAQVASDTANIDKDIPRPVTEGILQCPTSSSTEVEHPSASASNEEAQPEPYPQHGAHAAPMPQPFTGFSARMNNQGNQALLRSPYNYMSPTLEEALLAAPLEETSEVDIKVQEAVDPAWTAASADELFQMKQLAQIRTNQVSGCRLDSPEAPMATERSEPRKDTAKGKRKAADISETTEEERIWTELSAGGVLFDEPSSPAPVPVQPEIEMDLSRLSFHNTSDQGSTPVRPTKMRKIAERVGYAALGGATVGAMVLTSLIYTAPNFA</sequence>
<feature type="domain" description="FHA" evidence="3">
    <location>
        <begin position="44"/>
        <end position="105"/>
    </location>
</feature>
<keyword evidence="2" id="KW-0472">Membrane</keyword>
<evidence type="ECO:0000259" key="3">
    <source>
        <dbReference type="PROSITE" id="PS50006"/>
    </source>
</evidence>
<feature type="compositionally biased region" description="Acidic residues" evidence="1">
    <location>
        <begin position="278"/>
        <end position="287"/>
    </location>
</feature>
<feature type="region of interest" description="Disordered" evidence="1">
    <location>
        <begin position="214"/>
        <end position="240"/>
    </location>
</feature>
<dbReference type="Proteomes" id="UP001430848">
    <property type="component" value="Unassembled WGS sequence"/>
</dbReference>
<accession>A0ABR1NZK7</accession>
<dbReference type="InterPro" id="IPR008984">
    <property type="entry name" value="SMAD_FHA_dom_sf"/>
</dbReference>
<protein>
    <recommendedName>
        <fullName evidence="3">FHA domain-containing protein</fullName>
    </recommendedName>
</protein>
<dbReference type="PROSITE" id="PS50006">
    <property type="entry name" value="FHA_DOMAIN"/>
    <property type="match status" value="1"/>
</dbReference>
<feature type="region of interest" description="Disordered" evidence="1">
    <location>
        <begin position="610"/>
        <end position="647"/>
    </location>
</feature>
<evidence type="ECO:0000313" key="5">
    <source>
        <dbReference type="Proteomes" id="UP001430848"/>
    </source>
</evidence>
<dbReference type="SMART" id="SM00240">
    <property type="entry name" value="FHA"/>
    <property type="match status" value="1"/>
</dbReference>
<comment type="caution">
    <text evidence="4">The sequence shown here is derived from an EMBL/GenBank/DDBJ whole genome shotgun (WGS) entry which is preliminary data.</text>
</comment>
<feature type="compositionally biased region" description="Basic and acidic residues" evidence="1">
    <location>
        <begin position="622"/>
        <end position="639"/>
    </location>
</feature>
<dbReference type="Pfam" id="PF00498">
    <property type="entry name" value="FHA"/>
    <property type="match status" value="1"/>
</dbReference>
<keyword evidence="2" id="KW-0812">Transmembrane</keyword>
<keyword evidence="5" id="KW-1185">Reference proteome</keyword>
<gene>
    <name evidence="4" type="ORF">SLS63_009539</name>
</gene>
<keyword evidence="2" id="KW-1133">Transmembrane helix</keyword>
<organism evidence="4 5">
    <name type="scientific">Diaporthe eres</name>
    <name type="common">Phomopsis oblonga</name>
    <dbReference type="NCBI Taxonomy" id="83184"/>
    <lineage>
        <taxon>Eukaryota</taxon>
        <taxon>Fungi</taxon>
        <taxon>Dikarya</taxon>
        <taxon>Ascomycota</taxon>
        <taxon>Pezizomycotina</taxon>
        <taxon>Sordariomycetes</taxon>
        <taxon>Sordariomycetidae</taxon>
        <taxon>Diaporthales</taxon>
        <taxon>Diaporthaceae</taxon>
        <taxon>Diaporthe</taxon>
        <taxon>Diaporthe eres species complex</taxon>
    </lineage>
</organism>
<feature type="region of interest" description="Disordered" evidence="1">
    <location>
        <begin position="489"/>
        <end position="526"/>
    </location>
</feature>
<evidence type="ECO:0000256" key="1">
    <source>
        <dbReference type="SAM" id="MobiDB-lite"/>
    </source>
</evidence>
<feature type="compositionally biased region" description="Polar residues" evidence="1">
    <location>
        <begin position="290"/>
        <end position="303"/>
    </location>
</feature>
<feature type="region of interest" description="Disordered" evidence="1">
    <location>
        <begin position="252"/>
        <end position="321"/>
    </location>
</feature>
<dbReference type="EMBL" id="JAKNSF020000070">
    <property type="protein sequence ID" value="KAK7721633.1"/>
    <property type="molecule type" value="Genomic_DNA"/>
</dbReference>
<evidence type="ECO:0000313" key="4">
    <source>
        <dbReference type="EMBL" id="KAK7721633.1"/>
    </source>
</evidence>
<name>A0ABR1NZK7_DIAER</name>
<feature type="compositionally biased region" description="Acidic residues" evidence="1">
    <location>
        <begin position="252"/>
        <end position="267"/>
    </location>
</feature>
<dbReference type="SUPFAM" id="SSF49879">
    <property type="entry name" value="SMAD/FHA domain"/>
    <property type="match status" value="1"/>
</dbReference>
<dbReference type="InterPro" id="IPR051176">
    <property type="entry name" value="Cent_Immune-Sig_Mod"/>
</dbReference>
<evidence type="ECO:0000256" key="2">
    <source>
        <dbReference type="SAM" id="Phobius"/>
    </source>
</evidence>